<proteinExistence type="predicted"/>
<dbReference type="AlphaFoldDB" id="A0A7G9SIE2"/>
<accession>A0A7G9SIE2</accession>
<dbReference type="InterPro" id="IPR010323">
    <property type="entry name" value="DUF924"/>
</dbReference>
<dbReference type="EMBL" id="CP060718">
    <property type="protein sequence ID" value="QNN67617.1"/>
    <property type="molecule type" value="Genomic_DNA"/>
</dbReference>
<dbReference type="Proteomes" id="UP000515971">
    <property type="component" value="Chromosome"/>
</dbReference>
<sequence length="181" mass="21061">MTGSDWRSDVLKFWFGLSFDDWWKGGPDLDHRIRERFLDLWSQKREFPASSFLDDPLTALAAVLLFDQFPRHMFRGHADQFATDHLALQVAREAVDRGFDEQLQTQVERGFLYMPFQHSENLADQKRSVQLFTALGDDFQLGFAREHHDVIARFGRFPHRNAMLGRAPRPDEVAAGEVVPW</sequence>
<evidence type="ECO:0000313" key="1">
    <source>
        <dbReference type="EMBL" id="QNN67617.1"/>
    </source>
</evidence>
<dbReference type="Gene3D" id="1.20.58.320">
    <property type="entry name" value="TPR-like"/>
    <property type="match status" value="1"/>
</dbReference>
<dbReference type="InterPro" id="IPR011990">
    <property type="entry name" value="TPR-like_helical_dom_sf"/>
</dbReference>
<dbReference type="Pfam" id="PF06041">
    <property type="entry name" value="DUF924"/>
    <property type="match status" value="1"/>
</dbReference>
<gene>
    <name evidence="1" type="ORF">H9L13_01265</name>
</gene>
<protein>
    <submittedName>
        <fullName evidence="1">DUF924 domain-containing protein</fullName>
    </submittedName>
</protein>
<reference evidence="1 2" key="1">
    <citation type="submission" date="2020-08" db="EMBL/GenBank/DDBJ databases">
        <title>Genome sequence of Sphingomonas lutea KCTC 23642T.</title>
        <authorList>
            <person name="Hyun D.-W."/>
            <person name="Bae J.-W."/>
        </authorList>
    </citation>
    <scope>NUCLEOTIDE SEQUENCE [LARGE SCALE GENOMIC DNA]</scope>
    <source>
        <strain evidence="1 2">KCTC 23642</strain>
    </source>
</reference>
<keyword evidence="2" id="KW-1185">Reference proteome</keyword>
<name>A0A7G9SIE2_9SPHN</name>
<dbReference type="SUPFAM" id="SSF48452">
    <property type="entry name" value="TPR-like"/>
    <property type="match status" value="1"/>
</dbReference>
<dbReference type="KEGG" id="slut:H9L13_01265"/>
<evidence type="ECO:0000313" key="2">
    <source>
        <dbReference type="Proteomes" id="UP000515971"/>
    </source>
</evidence>
<dbReference type="RefSeq" id="WP_187538331.1">
    <property type="nucleotide sequence ID" value="NZ_BAABJT010000001.1"/>
</dbReference>
<dbReference type="Gene3D" id="1.25.40.10">
    <property type="entry name" value="Tetratricopeptide repeat domain"/>
    <property type="match status" value="1"/>
</dbReference>
<organism evidence="1 2">
    <name type="scientific">Sphingomonas lutea</name>
    <dbReference type="NCBI Taxonomy" id="1045317"/>
    <lineage>
        <taxon>Bacteria</taxon>
        <taxon>Pseudomonadati</taxon>
        <taxon>Pseudomonadota</taxon>
        <taxon>Alphaproteobacteria</taxon>
        <taxon>Sphingomonadales</taxon>
        <taxon>Sphingomonadaceae</taxon>
        <taxon>Sphingomonas</taxon>
    </lineage>
</organism>